<organism evidence="3 4">
    <name type="scientific">Staurois parvus</name>
    <dbReference type="NCBI Taxonomy" id="386267"/>
    <lineage>
        <taxon>Eukaryota</taxon>
        <taxon>Metazoa</taxon>
        <taxon>Chordata</taxon>
        <taxon>Craniata</taxon>
        <taxon>Vertebrata</taxon>
        <taxon>Euteleostomi</taxon>
        <taxon>Amphibia</taxon>
        <taxon>Batrachia</taxon>
        <taxon>Anura</taxon>
        <taxon>Neobatrachia</taxon>
        <taxon>Ranoidea</taxon>
        <taxon>Ranidae</taxon>
        <taxon>Staurois</taxon>
    </lineage>
</organism>
<dbReference type="InterPro" id="IPR039056">
    <property type="entry name" value="SPEC"/>
</dbReference>
<evidence type="ECO:0000313" key="3">
    <source>
        <dbReference type="EMBL" id="CAI9533565.1"/>
    </source>
</evidence>
<dbReference type="InterPro" id="IPR000095">
    <property type="entry name" value="CRIB_dom"/>
</dbReference>
<dbReference type="Proteomes" id="UP001162483">
    <property type="component" value="Unassembled WGS sequence"/>
</dbReference>
<dbReference type="PANTHER" id="PTHR13502">
    <property type="entry name" value="CDC42 SMALL EFFECTOR PROTEIN HOMOLOG"/>
    <property type="match status" value="1"/>
</dbReference>
<proteinExistence type="predicted"/>
<comment type="caution">
    <text evidence="3">The sequence shown here is derived from an EMBL/GenBank/DDBJ whole genome shotgun (WGS) entry which is preliminary data.</text>
</comment>
<accession>A0ABN9AEF5</accession>
<dbReference type="PROSITE" id="PS50108">
    <property type="entry name" value="CRIB"/>
    <property type="match status" value="1"/>
</dbReference>
<dbReference type="PANTHER" id="PTHR13502:SF3">
    <property type="entry name" value="CDC42 SMALL EFFECTOR PROTEIN 1"/>
    <property type="match status" value="1"/>
</dbReference>
<name>A0ABN9AEF5_9NEOB</name>
<dbReference type="EMBL" id="CATNWA010000141">
    <property type="protein sequence ID" value="CAI9533565.1"/>
    <property type="molecule type" value="Genomic_DNA"/>
</dbReference>
<comment type="function">
    <text evidence="1">Probably involved in the organization of the actin cytoskeleton by acting downstream of CDC42, inducing actin filament assembly.</text>
</comment>
<keyword evidence="4" id="KW-1185">Reference proteome</keyword>
<gene>
    <name evidence="3" type="ORF">SPARVUS_LOCUS409614</name>
</gene>
<reference evidence="3" key="1">
    <citation type="submission" date="2023-05" db="EMBL/GenBank/DDBJ databases">
        <authorList>
            <person name="Stuckert A."/>
        </authorList>
    </citation>
    <scope>NUCLEOTIDE SEQUENCE</scope>
</reference>
<sequence length="65" mass="7104">MIGEPMNFVHLTHIGSGDMASGDGLQMVGGTSRHWIYTSGSSFWTPLQQSLYTTSPFINMGEPLK</sequence>
<dbReference type="Pfam" id="PF00786">
    <property type="entry name" value="PBD"/>
    <property type="match status" value="1"/>
</dbReference>
<evidence type="ECO:0000313" key="4">
    <source>
        <dbReference type="Proteomes" id="UP001162483"/>
    </source>
</evidence>
<feature type="domain" description="CRIB" evidence="2">
    <location>
        <begin position="2"/>
        <end position="15"/>
    </location>
</feature>
<evidence type="ECO:0000256" key="1">
    <source>
        <dbReference type="ARBA" id="ARBA00003083"/>
    </source>
</evidence>
<evidence type="ECO:0000259" key="2">
    <source>
        <dbReference type="PROSITE" id="PS50108"/>
    </source>
</evidence>
<protein>
    <recommendedName>
        <fullName evidence="2">CRIB domain-containing protein</fullName>
    </recommendedName>
</protein>